<evidence type="ECO:0000313" key="3">
    <source>
        <dbReference type="Proteomes" id="UP000676336"/>
    </source>
</evidence>
<feature type="region of interest" description="Disordered" evidence="1">
    <location>
        <begin position="1"/>
        <end position="20"/>
    </location>
</feature>
<gene>
    <name evidence="2" type="ORF">SMN809_LOCUS82575</name>
</gene>
<feature type="non-terminal residue" evidence="2">
    <location>
        <position position="34"/>
    </location>
</feature>
<organism evidence="2 3">
    <name type="scientific">Rotaria magnacalcarata</name>
    <dbReference type="NCBI Taxonomy" id="392030"/>
    <lineage>
        <taxon>Eukaryota</taxon>
        <taxon>Metazoa</taxon>
        <taxon>Spiralia</taxon>
        <taxon>Gnathifera</taxon>
        <taxon>Rotifera</taxon>
        <taxon>Eurotatoria</taxon>
        <taxon>Bdelloidea</taxon>
        <taxon>Philodinida</taxon>
        <taxon>Philodinidae</taxon>
        <taxon>Rotaria</taxon>
    </lineage>
</organism>
<dbReference type="EMBL" id="CAJOBI010352210">
    <property type="protein sequence ID" value="CAF5221891.1"/>
    <property type="molecule type" value="Genomic_DNA"/>
</dbReference>
<name>A0A8S3JQI8_9BILA</name>
<dbReference type="AlphaFoldDB" id="A0A8S3JQI8"/>
<evidence type="ECO:0000256" key="1">
    <source>
        <dbReference type="SAM" id="MobiDB-lite"/>
    </source>
</evidence>
<sequence>MDDDMCSGQQNKQQANVRYKRMNDNIYVEEEKSE</sequence>
<reference evidence="2" key="1">
    <citation type="submission" date="2021-02" db="EMBL/GenBank/DDBJ databases">
        <authorList>
            <person name="Nowell W R."/>
        </authorList>
    </citation>
    <scope>NUCLEOTIDE SEQUENCE</scope>
</reference>
<dbReference type="Proteomes" id="UP000676336">
    <property type="component" value="Unassembled WGS sequence"/>
</dbReference>
<accession>A0A8S3JQI8</accession>
<proteinExistence type="predicted"/>
<feature type="compositionally biased region" description="Polar residues" evidence="1">
    <location>
        <begin position="7"/>
        <end position="16"/>
    </location>
</feature>
<protein>
    <submittedName>
        <fullName evidence="2">Uncharacterized protein</fullName>
    </submittedName>
</protein>
<evidence type="ECO:0000313" key="2">
    <source>
        <dbReference type="EMBL" id="CAF5221891.1"/>
    </source>
</evidence>
<comment type="caution">
    <text evidence="2">The sequence shown here is derived from an EMBL/GenBank/DDBJ whole genome shotgun (WGS) entry which is preliminary data.</text>
</comment>